<dbReference type="Proteomes" id="UP000578030">
    <property type="component" value="Unassembled WGS sequence"/>
</dbReference>
<dbReference type="Gene3D" id="3.40.50.1820">
    <property type="entry name" value="alpha/beta hydrolase"/>
    <property type="match status" value="1"/>
</dbReference>
<dbReference type="RefSeq" id="WP_182958980.1">
    <property type="nucleotide sequence ID" value="NZ_JABEQM010000008.1"/>
</dbReference>
<comment type="caution">
    <text evidence="1">The sequence shown here is derived from an EMBL/GenBank/DDBJ whole genome shotgun (WGS) entry which is preliminary data.</text>
</comment>
<name>A0A7W4K834_9PROT</name>
<sequence>MAAAFPRNRHLRAIVVAAPALGFAFDRARLRQVTLPVQLWQADDDSILPPAYYAQRVRAALPHAPDFHPVPHAGHFDFLAPCSPLLAHAVPAICTSAPGFDRAAFHQRMNADLVRFFQATLG</sequence>
<proteinExistence type="predicted"/>
<reference evidence="1 2" key="1">
    <citation type="submission" date="2020-04" db="EMBL/GenBank/DDBJ databases">
        <title>Description of novel Gluconacetobacter.</title>
        <authorList>
            <person name="Sombolestani A."/>
        </authorList>
    </citation>
    <scope>NUCLEOTIDE SEQUENCE [LARGE SCALE GENOMIC DNA]</scope>
    <source>
        <strain evidence="1 2">LMG 27802</strain>
    </source>
</reference>
<dbReference type="InterPro" id="IPR029058">
    <property type="entry name" value="AB_hydrolase_fold"/>
</dbReference>
<dbReference type="SUPFAM" id="SSF53474">
    <property type="entry name" value="alpha/beta-Hydrolases"/>
    <property type="match status" value="1"/>
</dbReference>
<gene>
    <name evidence="1" type="ORF">HLH28_11125</name>
</gene>
<evidence type="ECO:0000313" key="1">
    <source>
        <dbReference type="EMBL" id="MBB2202114.1"/>
    </source>
</evidence>
<accession>A0A7W4K834</accession>
<keyword evidence="2" id="KW-1185">Reference proteome</keyword>
<dbReference type="EMBL" id="JABEQM010000008">
    <property type="protein sequence ID" value="MBB2202114.1"/>
    <property type="molecule type" value="Genomic_DNA"/>
</dbReference>
<organism evidence="1 2">
    <name type="scientific">Gluconacetobacter tumulisoli</name>
    <dbReference type="NCBI Taxonomy" id="1286189"/>
    <lineage>
        <taxon>Bacteria</taxon>
        <taxon>Pseudomonadati</taxon>
        <taxon>Pseudomonadota</taxon>
        <taxon>Alphaproteobacteria</taxon>
        <taxon>Acetobacterales</taxon>
        <taxon>Acetobacteraceae</taxon>
        <taxon>Gluconacetobacter</taxon>
    </lineage>
</organism>
<dbReference type="AlphaFoldDB" id="A0A7W4K834"/>
<evidence type="ECO:0000313" key="2">
    <source>
        <dbReference type="Proteomes" id="UP000578030"/>
    </source>
</evidence>
<protein>
    <submittedName>
        <fullName evidence="1">Uncharacterized protein</fullName>
    </submittedName>
</protein>